<evidence type="ECO:0000313" key="4">
    <source>
        <dbReference type="EMBL" id="KOY61920.1"/>
    </source>
</evidence>
<dbReference type="RefSeq" id="WP_054478987.1">
    <property type="nucleotide sequence ID" value="NZ_CAWMRL010000028.1"/>
</dbReference>
<dbReference type="EMBL" id="LJCS01000028">
    <property type="protein sequence ID" value="KOY61920.1"/>
    <property type="molecule type" value="Genomic_DNA"/>
</dbReference>
<protein>
    <recommendedName>
        <fullName evidence="7">Pentapeptide MXKDX repeat protein</fullName>
    </recommendedName>
</protein>
<reference evidence="3 6" key="2">
    <citation type="submission" date="2019-09" db="EMBL/GenBank/DDBJ databases">
        <title>Whole genome sequence of Photorhabdus heterorhabditis strain ETL (Enterobacteriales: Enterobacteriaceae) a bacterial symbiont of Heterorhabditis zealandica strain ETL (Rhabditida: Heterorhabditidae).</title>
        <authorList>
            <person name="Lulamba T.E."/>
            <person name="Serepa-Dlamini M.H."/>
        </authorList>
    </citation>
    <scope>NUCLEOTIDE SEQUENCE [LARGE SCALE GENOMIC DNA]</scope>
    <source>
        <strain evidence="3 6">ETL</strain>
    </source>
</reference>
<feature type="chain" id="PRO_5024381097" description="Pentapeptide MXKDX repeat protein" evidence="2">
    <location>
        <begin position="22"/>
        <end position="71"/>
    </location>
</feature>
<organism evidence="3 6">
    <name type="scientific">Photorhabdus heterorhabditis</name>
    <dbReference type="NCBI Taxonomy" id="880156"/>
    <lineage>
        <taxon>Bacteria</taxon>
        <taxon>Pseudomonadati</taxon>
        <taxon>Pseudomonadota</taxon>
        <taxon>Gammaproteobacteria</taxon>
        <taxon>Enterobacterales</taxon>
        <taxon>Morganellaceae</taxon>
        <taxon>Photorhabdus</taxon>
    </lineage>
</organism>
<dbReference type="OrthoDB" id="6466681at2"/>
<evidence type="ECO:0000256" key="1">
    <source>
        <dbReference type="SAM" id="MobiDB-lite"/>
    </source>
</evidence>
<comment type="caution">
    <text evidence="3">The sequence shown here is derived from an EMBL/GenBank/DDBJ whole genome shotgun (WGS) entry which is preliminary data.</text>
</comment>
<evidence type="ECO:0000313" key="3">
    <source>
        <dbReference type="EMBL" id="KAA1181158.1"/>
    </source>
</evidence>
<evidence type="ECO:0000256" key="2">
    <source>
        <dbReference type="SAM" id="SignalP"/>
    </source>
</evidence>
<feature type="compositionally biased region" description="Polar residues" evidence="1">
    <location>
        <begin position="25"/>
        <end position="34"/>
    </location>
</feature>
<sequence length="71" mass="7671">MTRLGLSVTVLSLLFSGAVLAAPATSMTQTSDANTKAHMEKKADQHEKKPGKATPKHSHNNTMTKKTQKTH</sequence>
<keyword evidence="5" id="KW-1185">Reference proteome</keyword>
<proteinExistence type="predicted"/>
<feature type="region of interest" description="Disordered" evidence="1">
    <location>
        <begin position="24"/>
        <end position="71"/>
    </location>
</feature>
<accession>A0A5B0W3I6</accession>
<evidence type="ECO:0000313" key="6">
    <source>
        <dbReference type="Proteomes" id="UP000322184"/>
    </source>
</evidence>
<dbReference type="Proteomes" id="UP000037727">
    <property type="component" value="Unassembled WGS sequence"/>
</dbReference>
<feature type="signal peptide" evidence="2">
    <location>
        <begin position="1"/>
        <end position="21"/>
    </location>
</feature>
<dbReference type="AlphaFoldDB" id="A0A5B0W3I6"/>
<name>A0A5B0W3I6_9GAMM</name>
<feature type="compositionally biased region" description="Basic and acidic residues" evidence="1">
    <location>
        <begin position="35"/>
        <end position="50"/>
    </location>
</feature>
<reference evidence="4 5" key="1">
    <citation type="submission" date="2015-09" db="EMBL/GenBank/DDBJ databases">
        <title>Draft genome sequence and assembly of Photorhabdus sp. VMG, a bacterial symbiont associated with Heterorhabditis zealandica.</title>
        <authorList>
            <person name="Naidoo S."/>
            <person name="Featherston J."/>
            <person name="Mothupi B."/>
            <person name="Gray V.M."/>
        </authorList>
    </citation>
    <scope>NUCLEOTIDE SEQUENCE [LARGE SCALE GENOMIC DNA]</scope>
    <source>
        <strain evidence="4 5">VMG</strain>
    </source>
</reference>
<dbReference type="EMBL" id="VTUW01000042">
    <property type="protein sequence ID" value="KAA1181158.1"/>
    <property type="molecule type" value="Genomic_DNA"/>
</dbReference>
<keyword evidence="2" id="KW-0732">Signal</keyword>
<dbReference type="Proteomes" id="UP000322184">
    <property type="component" value="Unassembled WGS sequence"/>
</dbReference>
<gene>
    <name evidence="4" type="ORF">AM629_11270</name>
    <name evidence="3" type="ORF">F0L16_17515</name>
</gene>
<evidence type="ECO:0008006" key="7">
    <source>
        <dbReference type="Google" id="ProtNLM"/>
    </source>
</evidence>
<evidence type="ECO:0000313" key="5">
    <source>
        <dbReference type="Proteomes" id="UP000037727"/>
    </source>
</evidence>